<dbReference type="SUPFAM" id="SSF48113">
    <property type="entry name" value="Heme-dependent peroxidases"/>
    <property type="match status" value="1"/>
</dbReference>
<dbReference type="EMBL" id="VTPC01090560">
    <property type="protein sequence ID" value="KAF2883104.1"/>
    <property type="molecule type" value="Genomic_DNA"/>
</dbReference>
<dbReference type="PANTHER" id="PTHR11475:SF114">
    <property type="entry name" value="PEROXIDASE-LIKE PROTEIN"/>
    <property type="match status" value="1"/>
</dbReference>
<dbReference type="GO" id="GO:0046872">
    <property type="term" value="F:metal ion binding"/>
    <property type="evidence" value="ECO:0007669"/>
    <property type="project" value="UniProtKB-KW"/>
</dbReference>
<dbReference type="GO" id="GO:0020037">
    <property type="term" value="F:heme binding"/>
    <property type="evidence" value="ECO:0007669"/>
    <property type="project" value="InterPro"/>
</dbReference>
<evidence type="ECO:0000256" key="3">
    <source>
        <dbReference type="ARBA" id="ARBA00022559"/>
    </source>
</evidence>
<dbReference type="OrthoDB" id="2204368at2759"/>
<evidence type="ECO:0000256" key="1">
    <source>
        <dbReference type="ARBA" id="ARBA00004613"/>
    </source>
</evidence>
<dbReference type="Gene3D" id="1.10.640.10">
    <property type="entry name" value="Haem peroxidase domain superfamily, animal type"/>
    <property type="match status" value="1"/>
</dbReference>
<dbReference type="Pfam" id="PF03098">
    <property type="entry name" value="An_peroxidase"/>
    <property type="match status" value="1"/>
</dbReference>
<evidence type="ECO:0000256" key="5">
    <source>
        <dbReference type="ARBA" id="ARBA00022729"/>
    </source>
</evidence>
<dbReference type="FunFam" id="1.10.640.10:FF:000003">
    <property type="entry name" value="chorion peroxidase"/>
    <property type="match status" value="1"/>
</dbReference>
<evidence type="ECO:0000256" key="6">
    <source>
        <dbReference type="ARBA" id="ARBA00023002"/>
    </source>
</evidence>
<comment type="caution">
    <text evidence="10">The sequence shown here is derived from an EMBL/GenBank/DDBJ whole genome shotgun (WGS) entry which is preliminary data.</text>
</comment>
<dbReference type="Proteomes" id="UP000801492">
    <property type="component" value="Unassembled WGS sequence"/>
</dbReference>
<keyword evidence="4 8" id="KW-0349">Heme</keyword>
<evidence type="ECO:0000256" key="9">
    <source>
        <dbReference type="SAM" id="SignalP"/>
    </source>
</evidence>
<dbReference type="CDD" id="cd09823">
    <property type="entry name" value="peroxinectin_like"/>
    <property type="match status" value="1"/>
</dbReference>
<proteinExistence type="predicted"/>
<keyword evidence="7 8" id="KW-0408">Iron</keyword>
<reference evidence="10" key="1">
    <citation type="submission" date="2019-08" db="EMBL/GenBank/DDBJ databases">
        <title>The genome of the North American firefly Photinus pyralis.</title>
        <authorList>
            <consortium name="Photinus pyralis genome working group"/>
            <person name="Fallon T.R."/>
            <person name="Sander Lower S.E."/>
            <person name="Weng J.-K."/>
        </authorList>
    </citation>
    <scope>NUCLEOTIDE SEQUENCE</scope>
    <source>
        <strain evidence="10">TRF0915ILg1</strain>
        <tissue evidence="10">Whole body</tissue>
    </source>
</reference>
<dbReference type="GO" id="GO:0006979">
    <property type="term" value="P:response to oxidative stress"/>
    <property type="evidence" value="ECO:0007669"/>
    <property type="project" value="InterPro"/>
</dbReference>
<organism evidence="10 11">
    <name type="scientific">Ignelater luminosus</name>
    <name type="common">Cucubano</name>
    <name type="synonym">Pyrophorus luminosus</name>
    <dbReference type="NCBI Taxonomy" id="2038154"/>
    <lineage>
        <taxon>Eukaryota</taxon>
        <taxon>Metazoa</taxon>
        <taxon>Ecdysozoa</taxon>
        <taxon>Arthropoda</taxon>
        <taxon>Hexapoda</taxon>
        <taxon>Insecta</taxon>
        <taxon>Pterygota</taxon>
        <taxon>Neoptera</taxon>
        <taxon>Endopterygota</taxon>
        <taxon>Coleoptera</taxon>
        <taxon>Polyphaga</taxon>
        <taxon>Elateriformia</taxon>
        <taxon>Elateroidea</taxon>
        <taxon>Elateridae</taxon>
        <taxon>Agrypninae</taxon>
        <taxon>Pyrophorini</taxon>
        <taxon>Ignelater</taxon>
    </lineage>
</organism>
<sequence>MCRLITALFSILVIHNVYSYECSVCVTQPLITSPVKCPICTQCDVNKYNDSTKDYGLEKPDEQEPNSNCSQKDWFQSYNWSTCFVDVKNCDDSKYRRHDGSCNNLKHPTWGMKGTAFTRILEAHYSDDKRSFRLGSNKQPLPLPRVLSVNFFPDINNADKVTLATMEWGQLVTHDMGLSVPLDIPFIPNDCCQPNLQNRGNICLSLIIPTDDYFYSKYNITCLTRNVRTKVTSVGCCKGIPIEQVNAVTHNIDASLVYGSDTQAANAIREFKNGKLKIQKTRDKRVFPPTLSPNETIHQCSVKDPKEICYQAGDPRINQNTQITLLQIMILREHNRLAEKLQILHPLWNDEKVYQETRAIVIAQIQHITYSKWLVHYIGRENMRKFELFSKAYGYTRYYDDINFMTINSFTTGAFRIGHSGIQGNLSCLNYRLKQVKQIPIGHWMNRPLIIQKDNNYDELLLGLVNQPMQVFENYVTDQMTNLMFSALEPFGDDLVGLDINRGRDHGLAPYIYYLEVCTGYQVKTFEDLKKYISEKFIEKLSLYYYSVKDIDLYVGGTFEKQVPGTRLGPTFLCIITEQFYRKKWGDRFWYEVGGQPNSFTIDQLQEIRKSSLSRIICDNSDNISSIQRDSFLPPSESNKIVNCKDLPTIDLNKWK</sequence>
<dbReference type="InterPro" id="IPR010255">
    <property type="entry name" value="Haem_peroxidase_sf"/>
</dbReference>
<feature type="chain" id="PRO_5035470108" description="Peroxidase" evidence="9">
    <location>
        <begin position="20"/>
        <end position="656"/>
    </location>
</feature>
<dbReference type="GO" id="GO:0005576">
    <property type="term" value="C:extracellular region"/>
    <property type="evidence" value="ECO:0007669"/>
    <property type="project" value="UniProtKB-SubCell"/>
</dbReference>
<dbReference type="GO" id="GO:0022412">
    <property type="term" value="P:cellular process involved in reproduction in multicellular organism"/>
    <property type="evidence" value="ECO:0007669"/>
    <property type="project" value="UniProtKB-ARBA"/>
</dbReference>
<dbReference type="GO" id="GO:0004601">
    <property type="term" value="F:peroxidase activity"/>
    <property type="evidence" value="ECO:0007669"/>
    <property type="project" value="UniProtKB-KW"/>
</dbReference>
<comment type="subcellular location">
    <subcellularLocation>
        <location evidence="1">Secreted</location>
    </subcellularLocation>
</comment>
<dbReference type="PRINTS" id="PR00457">
    <property type="entry name" value="ANPEROXIDASE"/>
</dbReference>
<feature type="binding site" description="axial binding residue" evidence="8">
    <location>
        <position position="419"/>
    </location>
    <ligand>
        <name>heme b</name>
        <dbReference type="ChEBI" id="CHEBI:60344"/>
    </ligand>
    <ligandPart>
        <name>Fe</name>
        <dbReference type="ChEBI" id="CHEBI:18248"/>
    </ligandPart>
</feature>
<keyword evidence="5 9" id="KW-0732">Signal</keyword>
<evidence type="ECO:0000313" key="10">
    <source>
        <dbReference type="EMBL" id="KAF2883104.1"/>
    </source>
</evidence>
<keyword evidence="8" id="KW-0479">Metal-binding</keyword>
<protein>
    <recommendedName>
        <fullName evidence="12">Peroxidase</fullName>
    </recommendedName>
</protein>
<dbReference type="AlphaFoldDB" id="A0A8K0C9G4"/>
<dbReference type="InterPro" id="IPR019791">
    <property type="entry name" value="Haem_peroxidase_animal"/>
</dbReference>
<evidence type="ECO:0008006" key="12">
    <source>
        <dbReference type="Google" id="ProtNLM"/>
    </source>
</evidence>
<keyword evidence="11" id="KW-1185">Reference proteome</keyword>
<evidence type="ECO:0000256" key="4">
    <source>
        <dbReference type="ARBA" id="ARBA00022617"/>
    </source>
</evidence>
<dbReference type="PROSITE" id="PS50292">
    <property type="entry name" value="PEROXIDASE_3"/>
    <property type="match status" value="1"/>
</dbReference>
<feature type="signal peptide" evidence="9">
    <location>
        <begin position="1"/>
        <end position="19"/>
    </location>
</feature>
<evidence type="ECO:0000256" key="2">
    <source>
        <dbReference type="ARBA" id="ARBA00022525"/>
    </source>
</evidence>
<keyword evidence="6" id="KW-0560">Oxidoreductase</keyword>
<name>A0A8K0C9G4_IGNLU</name>
<evidence type="ECO:0000256" key="8">
    <source>
        <dbReference type="PIRSR" id="PIRSR619791-2"/>
    </source>
</evidence>
<keyword evidence="2" id="KW-0964">Secreted</keyword>
<accession>A0A8K0C9G4</accession>
<evidence type="ECO:0000256" key="7">
    <source>
        <dbReference type="ARBA" id="ARBA00023004"/>
    </source>
</evidence>
<dbReference type="InterPro" id="IPR037120">
    <property type="entry name" value="Haem_peroxidase_sf_animal"/>
</dbReference>
<gene>
    <name evidence="10" type="ORF">ILUMI_23076</name>
</gene>
<dbReference type="PANTHER" id="PTHR11475">
    <property type="entry name" value="OXIDASE/PEROXIDASE"/>
    <property type="match status" value="1"/>
</dbReference>
<evidence type="ECO:0000313" key="11">
    <source>
        <dbReference type="Proteomes" id="UP000801492"/>
    </source>
</evidence>
<keyword evidence="3" id="KW-0575">Peroxidase</keyword>